<dbReference type="GO" id="GO:0031122">
    <property type="term" value="P:cytoplasmic microtubule organization"/>
    <property type="evidence" value="ECO:0007669"/>
    <property type="project" value="TreeGrafter"/>
</dbReference>
<accession>A0A8S1DPG8</accession>
<dbReference type="PANTHER" id="PTHR18947:SF28">
    <property type="entry name" value="GIRDIN, ISOFORM A"/>
    <property type="match status" value="1"/>
</dbReference>
<evidence type="ECO:0000256" key="3">
    <source>
        <dbReference type="ARBA" id="ARBA00023054"/>
    </source>
</evidence>
<comment type="subcellular location">
    <subcellularLocation>
        <location evidence="1">Cytoplasm</location>
    </subcellularLocation>
</comment>
<feature type="region of interest" description="Disordered" evidence="5">
    <location>
        <begin position="1050"/>
        <end position="1105"/>
    </location>
</feature>
<dbReference type="GO" id="GO:0030705">
    <property type="term" value="P:cytoskeleton-dependent intracellular transport"/>
    <property type="evidence" value="ECO:0007669"/>
    <property type="project" value="InterPro"/>
</dbReference>
<dbReference type="GO" id="GO:0051959">
    <property type="term" value="F:dynein light intermediate chain binding"/>
    <property type="evidence" value="ECO:0007669"/>
    <property type="project" value="TreeGrafter"/>
</dbReference>
<evidence type="ECO:0000256" key="2">
    <source>
        <dbReference type="ARBA" id="ARBA00022490"/>
    </source>
</evidence>
<comment type="caution">
    <text evidence="7">The sequence shown here is derived from an EMBL/GenBank/DDBJ whole genome shotgun (WGS) entry which is preliminary data.</text>
</comment>
<reference evidence="7 8" key="1">
    <citation type="submission" date="2020-04" db="EMBL/GenBank/DDBJ databases">
        <authorList>
            <person name="Alioto T."/>
            <person name="Alioto T."/>
            <person name="Gomez Garrido J."/>
        </authorList>
    </citation>
    <scope>NUCLEOTIDE SEQUENCE [LARGE SCALE GENOMIC DNA]</scope>
</reference>
<evidence type="ECO:0000256" key="1">
    <source>
        <dbReference type="ARBA" id="ARBA00004496"/>
    </source>
</evidence>
<dbReference type="EMBL" id="CADEPI010000196">
    <property type="protein sequence ID" value="CAB3379885.1"/>
    <property type="molecule type" value="Genomic_DNA"/>
</dbReference>
<evidence type="ECO:0000313" key="7">
    <source>
        <dbReference type="EMBL" id="CAB3379885.1"/>
    </source>
</evidence>
<dbReference type="Gene3D" id="1.10.418.10">
    <property type="entry name" value="Calponin-like domain"/>
    <property type="match status" value="1"/>
</dbReference>
<name>A0A8S1DPG8_9INSE</name>
<feature type="coiled-coil region" evidence="4">
    <location>
        <begin position="614"/>
        <end position="679"/>
    </location>
</feature>
<feature type="coiled-coil region" evidence="4">
    <location>
        <begin position="245"/>
        <end position="410"/>
    </location>
</feature>
<dbReference type="GO" id="GO:0005813">
    <property type="term" value="C:centrosome"/>
    <property type="evidence" value="ECO:0007669"/>
    <property type="project" value="TreeGrafter"/>
</dbReference>
<keyword evidence="8" id="KW-1185">Reference proteome</keyword>
<evidence type="ECO:0000313" key="8">
    <source>
        <dbReference type="Proteomes" id="UP000494165"/>
    </source>
</evidence>
<sequence>MATNSDAYSSLADEDNWDNGPEVNMARATLMGGHLVFWLKSCLVDSDLLQSFEDMIDGPLLYEVLQRIDPDGNPSTEVQESHGDPNVRLKNLDIIVNGLKVFYEKEGQGAVLLSVPDISLLAMNSDDADQEVAAEARLLLVLLLGAAVQCHEKENFILKLKSLPVDMQLRIVDNIKEVTENGSVVLCGELETEQMSALYKMAKDRDRFMSQYIRLLAKDGREDGASRRSMSIDENTNAMHHVVEIAEWKSKLRRKTQELEEKAESFMECREELENTKELVSKLKQEVSDLSSSARSAKMYRDELDAARLKAERCERVEAELGRARDKLRDLEFLKSLTSELQSDNRLLVDRTQDLEEQLSRARARSEAIIDLEAQIARLKQSHSDNNQEREELHEKIRELTEENTQLQLRQLSLSRSDPINGSQELDTNLNDGVGTGGSLLEQLQTSAQSEVVKLKMENSRLRAELESMKENLSLETASLQTALDNEKKKSAYKVEEILSSERVHRQLQSTLEETVRELTNEKKELSAQLQDSAIQSQKLATELQEAKQHIVEVSDKVSHLESVQRANEVLWDAERTKHTTGQRELLMLRTEKERALENLATKTALLDTEIAKRREFENKSTELKAALKVAKDTVQRSAEFEQQMNEVIIQRNLLDDSLKNLQNNLTQEKIDKEKLVSQLDSVYNTVKQIANCENLDRCVLTDYEALLSQLAHNPDLINTLKEKQKGITEGEFSVDSPTEAEQQAVIDANKRLQEIAELQVHISLLESQIASLLNQQTAQQLANSQLAAEKEELSQQLESQVAQNGQLSQDLANLQKIHETLSAEYEAARNERESTRTELKAAQKELKAATEQISALKITNRDQELLRIDAKTLANLRAEHSKLKEDFRQLFSASERLKMEARSRDDEMRRSRVELGTARLNTRQLTTSLENEKEVNARLSARLTRVDTKLQLLVGVAHSLEEDRRSLMSHVTSLLSQYHELLSNSMEDKEFFHSQEKIFLERLNGLMRQKENLEQKIMDHYRRLESCSTKKKGFGANLVKKVRKASSDIISKVPRGRSRSRNEAADTSASSEVNTTLESEHSSDDTMSDHGSALPIDSDTDTSLSTVGTRRAIYYEDHPSSVLPESLDNQTSEQKERNILVFNKISAVVGTTNNVQQQSAANNSHDEQQQQPKPESSVWYEYGCV</sequence>
<dbReference type="GO" id="GO:0008017">
    <property type="term" value="F:microtubule binding"/>
    <property type="evidence" value="ECO:0007669"/>
    <property type="project" value="TreeGrafter"/>
</dbReference>
<proteinExistence type="predicted"/>
<evidence type="ECO:0000259" key="6">
    <source>
        <dbReference type="Pfam" id="PF19047"/>
    </source>
</evidence>
<dbReference type="InterPro" id="IPR043936">
    <property type="entry name" value="HOOK_N"/>
</dbReference>
<feature type="compositionally biased region" description="Polar residues" evidence="5">
    <location>
        <begin position="1066"/>
        <end position="1078"/>
    </location>
</feature>
<organism evidence="7 8">
    <name type="scientific">Cloeon dipterum</name>
    <dbReference type="NCBI Taxonomy" id="197152"/>
    <lineage>
        <taxon>Eukaryota</taxon>
        <taxon>Metazoa</taxon>
        <taxon>Ecdysozoa</taxon>
        <taxon>Arthropoda</taxon>
        <taxon>Hexapoda</taxon>
        <taxon>Insecta</taxon>
        <taxon>Pterygota</taxon>
        <taxon>Palaeoptera</taxon>
        <taxon>Ephemeroptera</taxon>
        <taxon>Pisciforma</taxon>
        <taxon>Baetidae</taxon>
        <taxon>Cloeon</taxon>
    </lineage>
</organism>
<feature type="coiled-coil region" evidence="4">
    <location>
        <begin position="997"/>
        <end position="1031"/>
    </location>
</feature>
<dbReference type="GO" id="GO:0005737">
    <property type="term" value="C:cytoplasm"/>
    <property type="evidence" value="ECO:0007669"/>
    <property type="project" value="UniProtKB-SubCell"/>
</dbReference>
<protein>
    <recommendedName>
        <fullName evidence="6">HOOK N-terminal domain-containing protein</fullName>
    </recommendedName>
</protein>
<dbReference type="OrthoDB" id="10254988at2759"/>
<dbReference type="SUPFAM" id="SSF116907">
    <property type="entry name" value="Hook domain"/>
    <property type="match status" value="1"/>
</dbReference>
<feature type="coiled-coil region" evidence="4">
    <location>
        <begin position="452"/>
        <end position="557"/>
    </location>
</feature>
<feature type="domain" description="HOOK N-terminal" evidence="6">
    <location>
        <begin position="34"/>
        <end position="176"/>
    </location>
</feature>
<dbReference type="Proteomes" id="UP000494165">
    <property type="component" value="Unassembled WGS sequence"/>
</dbReference>
<feature type="compositionally biased region" description="Basic and acidic residues" evidence="5">
    <location>
        <begin position="1079"/>
        <end position="1089"/>
    </location>
</feature>
<keyword evidence="2" id="KW-0963">Cytoplasm</keyword>
<dbReference type="PANTHER" id="PTHR18947">
    <property type="entry name" value="HOOK PROTEINS"/>
    <property type="match status" value="1"/>
</dbReference>
<feature type="region of interest" description="Disordered" evidence="5">
    <location>
        <begin position="1157"/>
        <end position="1180"/>
    </location>
</feature>
<gene>
    <name evidence="7" type="ORF">CLODIP_2_CD00033</name>
</gene>
<evidence type="ECO:0000256" key="5">
    <source>
        <dbReference type="SAM" id="MobiDB-lite"/>
    </source>
</evidence>
<feature type="coiled-coil region" evidence="4">
    <location>
        <begin position="756"/>
        <end position="894"/>
    </location>
</feature>
<evidence type="ECO:0000256" key="4">
    <source>
        <dbReference type="SAM" id="Coils"/>
    </source>
</evidence>
<dbReference type="AlphaFoldDB" id="A0A8S1DPG8"/>
<dbReference type="InterPro" id="IPR036872">
    <property type="entry name" value="CH_dom_sf"/>
</dbReference>
<keyword evidence="3 4" id="KW-0175">Coiled coil</keyword>
<dbReference type="Pfam" id="PF19047">
    <property type="entry name" value="HOOK_N"/>
    <property type="match status" value="1"/>
</dbReference>